<evidence type="ECO:0000259" key="6">
    <source>
        <dbReference type="Pfam" id="PF01494"/>
    </source>
</evidence>
<dbReference type="GO" id="GO:0071949">
    <property type="term" value="F:FAD binding"/>
    <property type="evidence" value="ECO:0007669"/>
    <property type="project" value="InterPro"/>
</dbReference>
<evidence type="ECO:0000256" key="1">
    <source>
        <dbReference type="ARBA" id="ARBA00001974"/>
    </source>
</evidence>
<keyword evidence="4" id="KW-0560">Oxidoreductase</keyword>
<organism evidence="7 8">
    <name type="scientific">Mycena sanguinolenta</name>
    <dbReference type="NCBI Taxonomy" id="230812"/>
    <lineage>
        <taxon>Eukaryota</taxon>
        <taxon>Fungi</taxon>
        <taxon>Dikarya</taxon>
        <taxon>Basidiomycota</taxon>
        <taxon>Agaricomycotina</taxon>
        <taxon>Agaricomycetes</taxon>
        <taxon>Agaricomycetidae</taxon>
        <taxon>Agaricales</taxon>
        <taxon>Marasmiineae</taxon>
        <taxon>Mycenaceae</taxon>
        <taxon>Mycena</taxon>
    </lineage>
</organism>
<dbReference type="GO" id="GO:0016709">
    <property type="term" value="F:oxidoreductase activity, acting on paired donors, with incorporation or reduction of molecular oxygen, NAD(P)H as one donor, and incorporation of one atom of oxygen"/>
    <property type="evidence" value="ECO:0007669"/>
    <property type="project" value="UniProtKB-ARBA"/>
</dbReference>
<evidence type="ECO:0000313" key="8">
    <source>
        <dbReference type="Proteomes" id="UP000623467"/>
    </source>
</evidence>
<feature type="domain" description="FAD-binding" evidence="6">
    <location>
        <begin position="70"/>
        <end position="376"/>
    </location>
</feature>
<feature type="compositionally biased region" description="Basic and acidic residues" evidence="5">
    <location>
        <begin position="441"/>
        <end position="453"/>
    </location>
</feature>
<dbReference type="AlphaFoldDB" id="A0A8H7DEX8"/>
<dbReference type="PANTHER" id="PTHR43004">
    <property type="entry name" value="TRK SYSTEM POTASSIUM UPTAKE PROTEIN"/>
    <property type="match status" value="1"/>
</dbReference>
<comment type="cofactor">
    <cofactor evidence="1">
        <name>FAD</name>
        <dbReference type="ChEBI" id="CHEBI:57692"/>
    </cofactor>
</comment>
<accession>A0A8H7DEX8</accession>
<dbReference type="EMBL" id="JACAZH010000004">
    <property type="protein sequence ID" value="KAF7370527.1"/>
    <property type="molecule type" value="Genomic_DNA"/>
</dbReference>
<dbReference type="InterPro" id="IPR036188">
    <property type="entry name" value="FAD/NAD-bd_sf"/>
</dbReference>
<dbReference type="Gene3D" id="3.50.50.60">
    <property type="entry name" value="FAD/NAD(P)-binding domain"/>
    <property type="match status" value="1"/>
</dbReference>
<dbReference type="PRINTS" id="PR00420">
    <property type="entry name" value="RNGMNOXGNASE"/>
</dbReference>
<proteinExistence type="predicted"/>
<evidence type="ECO:0000256" key="4">
    <source>
        <dbReference type="ARBA" id="ARBA00023002"/>
    </source>
</evidence>
<keyword evidence="3" id="KW-0274">FAD</keyword>
<protein>
    <submittedName>
        <fullName evidence="7">Pentachlorophenol 4-monooxygenase</fullName>
    </submittedName>
</protein>
<evidence type="ECO:0000256" key="2">
    <source>
        <dbReference type="ARBA" id="ARBA00022630"/>
    </source>
</evidence>
<dbReference type="OrthoDB" id="2690153at2759"/>
<sequence>MNSDNTRKILIASWRGAIRSCSRACALPERSRCKNHRKVANTVQRFAWSWHYGWFSICTGLSVLHSSLCMQPRTQELFWALDVLDEVEKQAATLPPARMYALPEGIVPSKTFNMAPTLDPTPACPLLNIMTCDQNNQEAILRTALQKYSCNVEFGTQLATFTHDAHGVDATIIDQNGQEETKRYDFLIGADGARGVVRKTLSFNFIGESRPSVKIIIADIVVEGIDEDHWHMFGEASADSVFLRPTGTPGLFALSLTKCGPEVDYDRLMKDRHFLQEAIVAITGRTAIKVTEVVWISRWSPNIRMVDKFSDGRCFLVGDAAHTHSITGGQGLNSSVQDSFNLAWKLALVLKGLAPMTLLDSYNDERVPVITEMINKTTALLNKTIGASAVAGDTARWNRGGPLLMLGVNYRWSSIVVDEQADDVAANAPKDPYGSQNHGLKAGDRAPDAPELRDIHGGRSSVHLFDVFDASRHTVLAFSALPEPWDSILAVLSQYPQAPVRSVAIVPSGVTSADIRGPDIFEDTQGHAYSNYCFEGGCNVAVVRPDGVLGAVVRTPEALERYFGRIFA</sequence>
<name>A0A8H7DEX8_9AGAR</name>
<keyword evidence="2" id="KW-0285">Flavoprotein</keyword>
<gene>
    <name evidence="7" type="ORF">MSAN_00684700</name>
</gene>
<dbReference type="Proteomes" id="UP000623467">
    <property type="component" value="Unassembled WGS sequence"/>
</dbReference>
<dbReference type="Pfam" id="PF01494">
    <property type="entry name" value="FAD_binding_3"/>
    <property type="match status" value="1"/>
</dbReference>
<dbReference type="Gene3D" id="3.40.30.120">
    <property type="match status" value="1"/>
</dbReference>
<evidence type="ECO:0000313" key="7">
    <source>
        <dbReference type="EMBL" id="KAF7370527.1"/>
    </source>
</evidence>
<keyword evidence="8" id="KW-1185">Reference proteome</keyword>
<dbReference type="InterPro" id="IPR002938">
    <property type="entry name" value="FAD-bd"/>
</dbReference>
<keyword evidence="7" id="KW-0503">Monooxygenase</keyword>
<dbReference type="InterPro" id="IPR050641">
    <property type="entry name" value="RIFMO-like"/>
</dbReference>
<dbReference type="PANTHER" id="PTHR43004:SF19">
    <property type="entry name" value="BINDING MONOOXYGENASE, PUTATIVE (JCVI)-RELATED"/>
    <property type="match status" value="1"/>
</dbReference>
<feature type="region of interest" description="Disordered" evidence="5">
    <location>
        <begin position="426"/>
        <end position="453"/>
    </location>
</feature>
<evidence type="ECO:0000256" key="5">
    <source>
        <dbReference type="SAM" id="MobiDB-lite"/>
    </source>
</evidence>
<dbReference type="Gene3D" id="3.30.70.2450">
    <property type="match status" value="1"/>
</dbReference>
<evidence type="ECO:0000256" key="3">
    <source>
        <dbReference type="ARBA" id="ARBA00022827"/>
    </source>
</evidence>
<comment type="caution">
    <text evidence="7">The sequence shown here is derived from an EMBL/GenBank/DDBJ whole genome shotgun (WGS) entry which is preliminary data.</text>
</comment>
<dbReference type="SUPFAM" id="SSF51905">
    <property type="entry name" value="FAD/NAD(P)-binding domain"/>
    <property type="match status" value="1"/>
</dbReference>
<reference evidence="7" key="1">
    <citation type="submission" date="2020-05" db="EMBL/GenBank/DDBJ databases">
        <title>Mycena genomes resolve the evolution of fungal bioluminescence.</title>
        <authorList>
            <person name="Tsai I.J."/>
        </authorList>
    </citation>
    <scope>NUCLEOTIDE SEQUENCE</scope>
    <source>
        <strain evidence="7">160909Yilan</strain>
    </source>
</reference>